<keyword evidence="1" id="KW-1133">Transmembrane helix</keyword>
<feature type="transmembrane region" description="Helical" evidence="1">
    <location>
        <begin position="12"/>
        <end position="37"/>
    </location>
</feature>
<gene>
    <name evidence="2" type="ORF">HMPREF9474_04575</name>
</gene>
<proteinExistence type="predicted"/>
<comment type="caution">
    <text evidence="2">The sequence shown here is derived from an EMBL/GenBank/DDBJ whole genome shotgun (WGS) entry which is preliminary data.</text>
</comment>
<dbReference type="Proteomes" id="UP000002970">
    <property type="component" value="Unassembled WGS sequence"/>
</dbReference>
<evidence type="ECO:0000313" key="2">
    <source>
        <dbReference type="EMBL" id="EGA91537.1"/>
    </source>
</evidence>
<protein>
    <recommendedName>
        <fullName evidence="4">Peptidase M50 domain-containing protein</fullName>
    </recommendedName>
</protein>
<feature type="transmembrane region" description="Helical" evidence="1">
    <location>
        <begin position="97"/>
        <end position="122"/>
    </location>
</feature>
<organism evidence="2 3">
    <name type="scientific">Clostridium symbiosum (strain WAL-14163)</name>
    <dbReference type="NCBI Taxonomy" id="742740"/>
    <lineage>
        <taxon>Bacteria</taxon>
        <taxon>Bacillati</taxon>
        <taxon>Bacillota</taxon>
        <taxon>Clostridia</taxon>
        <taxon>Lachnospirales</taxon>
        <taxon>Lachnospiraceae</taxon>
        <taxon>Otoolea</taxon>
    </lineage>
</organism>
<dbReference type="eggNOG" id="ENOG5033WEZ">
    <property type="taxonomic scope" value="Bacteria"/>
</dbReference>
<keyword evidence="3" id="KW-1185">Reference proteome</keyword>
<keyword evidence="1" id="KW-0812">Transmembrane</keyword>
<dbReference type="STRING" id="1512.GCA_900049235_04943"/>
<evidence type="ECO:0000313" key="3">
    <source>
        <dbReference type="Proteomes" id="UP000002970"/>
    </source>
</evidence>
<accession>E7GUI0</accession>
<keyword evidence="1" id="KW-0472">Membrane</keyword>
<dbReference type="RefSeq" id="WP_003505215.1">
    <property type="nucleotide sequence ID" value="NZ_GL834325.1"/>
</dbReference>
<feature type="transmembrane region" description="Helical" evidence="1">
    <location>
        <begin position="64"/>
        <end position="85"/>
    </location>
</feature>
<reference evidence="2 3" key="1">
    <citation type="submission" date="2010-12" db="EMBL/GenBank/DDBJ databases">
        <title>The Genome Sequence of Clostridium symbiosum strain WAL-14163.</title>
        <authorList>
            <person name="Earl A."/>
            <person name="Ward D."/>
            <person name="Feldgarden M."/>
            <person name="Gevers D."/>
            <person name="Finegold S.M."/>
            <person name="Summanen P.H."/>
            <person name="Molitoris D.R."/>
            <person name="Vaisanen M.L."/>
            <person name="Daigneault M."/>
            <person name="Young S.K."/>
            <person name="Zeng Q."/>
            <person name="Gargeya S."/>
            <person name="Fitzgerald M."/>
            <person name="Haas B."/>
            <person name="Abouelleil A."/>
            <person name="Alvarado L."/>
            <person name="Arachchi H.M."/>
            <person name="Berlin A."/>
            <person name="Brown A."/>
            <person name="Chapman S.B."/>
            <person name="Chen Z."/>
            <person name="Dunbar C."/>
            <person name="Freedman E."/>
            <person name="Gearin G."/>
            <person name="Gellesch M."/>
            <person name="Goldberg J."/>
            <person name="Griggs A."/>
            <person name="Gujja S."/>
            <person name="Heilman E."/>
            <person name="Heiman D."/>
            <person name="Howarth C."/>
            <person name="Larson L."/>
            <person name="Lui A."/>
            <person name="MacDonald P.J.P."/>
            <person name="Mehta T."/>
            <person name="Montmayeur A."/>
            <person name="Murphy C."/>
            <person name="Neiman D."/>
            <person name="Pearson M."/>
            <person name="Priest M."/>
            <person name="Roberts A."/>
            <person name="Saif S."/>
            <person name="Shea T."/>
            <person name="Shenoy N."/>
            <person name="Sisk P."/>
            <person name="Stolte C."/>
            <person name="Sykes S."/>
            <person name="White J."/>
            <person name="Yandava C."/>
            <person name="Nusbaum C."/>
            <person name="Birren B."/>
        </authorList>
    </citation>
    <scope>NUCLEOTIDE SEQUENCE [LARGE SCALE GENOMIC DNA]</scope>
    <source>
        <strain evidence="2 3">WAL-14163</strain>
    </source>
</reference>
<name>E7GUI0_CLOS6</name>
<sequence length="172" mass="19309">MITAAKQNFRKLGGLFIAVLLYYIIHEGAHLLLALLFGTFRQIKFIGMGIQIDTYREQMNQVQTAAFCIAGAAATTAAGWTLLLATDRILESRSLTFRAAAFYTTLVFLLNDPFYLSILYPYVGGGDMNGIRLLIPELPARVFFALLLITHLMIIARYLYPVYKKAFVDSLK</sequence>
<evidence type="ECO:0008006" key="4">
    <source>
        <dbReference type="Google" id="ProtNLM"/>
    </source>
</evidence>
<dbReference type="AlphaFoldDB" id="E7GUI0"/>
<feature type="transmembrane region" description="Helical" evidence="1">
    <location>
        <begin position="142"/>
        <end position="160"/>
    </location>
</feature>
<dbReference type="EMBL" id="ADLQ01000109">
    <property type="protein sequence ID" value="EGA91537.1"/>
    <property type="molecule type" value="Genomic_DNA"/>
</dbReference>
<evidence type="ECO:0000256" key="1">
    <source>
        <dbReference type="SAM" id="Phobius"/>
    </source>
</evidence>
<dbReference type="HOGENOM" id="CLU_1568623_0_0_9"/>